<comment type="caution">
    <text evidence="1">The sequence shown here is derived from an EMBL/GenBank/DDBJ whole genome shotgun (WGS) entry which is preliminary data.</text>
</comment>
<protein>
    <submittedName>
        <fullName evidence="1">Uncharacterized protein</fullName>
    </submittedName>
</protein>
<name>A0A150KUB5_9BACL</name>
<sequence length="40" mass="4568">MKFLFRFFPMWQEALYHGFFASVIALTNAGFDIAGLSLIP</sequence>
<evidence type="ECO:0000313" key="1">
    <source>
        <dbReference type="EMBL" id="KYD03598.1"/>
    </source>
</evidence>
<dbReference type="PATRIC" id="fig|81408.3.peg.2550"/>
<dbReference type="AlphaFoldDB" id="A0A150KUB5"/>
<gene>
    <name evidence="1" type="ORF">B4119_0449</name>
</gene>
<dbReference type="STRING" id="81408.B4119_0449"/>
<proteinExistence type="predicted"/>
<accession>A0A150KUB5</accession>
<evidence type="ECO:0000313" key="2">
    <source>
        <dbReference type="Proteomes" id="UP000075455"/>
    </source>
</evidence>
<reference evidence="1 2" key="1">
    <citation type="submission" date="2016-01" db="EMBL/GenBank/DDBJ databases">
        <title>Draft Genome Sequences of Seven Thermophilic Sporeformers Isolated from Foods.</title>
        <authorList>
            <person name="Berendsen E.M."/>
            <person name="Wells-Bennik M.H."/>
            <person name="Krawcyk A.O."/>
            <person name="De Jong A."/>
            <person name="Holsappel S."/>
            <person name="Eijlander R.T."/>
            <person name="Kuipers O.P."/>
        </authorList>
    </citation>
    <scope>NUCLEOTIDE SEQUENCE [LARGE SCALE GENOMIC DNA]</scope>
    <source>
        <strain evidence="1 2">B4119</strain>
    </source>
</reference>
<organism evidence="1 2">
    <name type="scientific">Saccharococcus caldoxylosilyticus</name>
    <dbReference type="NCBI Taxonomy" id="81408"/>
    <lineage>
        <taxon>Bacteria</taxon>
        <taxon>Bacillati</taxon>
        <taxon>Bacillota</taxon>
        <taxon>Bacilli</taxon>
        <taxon>Bacillales</taxon>
        <taxon>Anoxybacillaceae</taxon>
        <taxon>Saccharococcus</taxon>
    </lineage>
</organism>
<dbReference type="Proteomes" id="UP000075455">
    <property type="component" value="Unassembled WGS sequence"/>
</dbReference>
<dbReference type="EMBL" id="LQYS01000142">
    <property type="protein sequence ID" value="KYD03598.1"/>
    <property type="molecule type" value="Genomic_DNA"/>
</dbReference>